<evidence type="ECO:0000256" key="13">
    <source>
        <dbReference type="RuleBase" id="RU361169"/>
    </source>
</evidence>
<evidence type="ECO:0000256" key="14">
    <source>
        <dbReference type="SAM" id="SignalP"/>
    </source>
</evidence>
<keyword evidence="4" id="KW-0134">Cell wall</keyword>
<comment type="catalytic activity">
    <reaction evidence="11">
        <text>(1,4-alpha-D-galacturonosyl)n+m + H2O = (1,4-alpha-D-galacturonosyl)n + (1,4-alpha-D-galacturonosyl)m.</text>
        <dbReference type="EC" id="3.2.1.15"/>
    </reaction>
</comment>
<feature type="active site" evidence="12">
    <location>
        <position position="247"/>
    </location>
</feature>
<comment type="subcellular location">
    <subcellularLocation>
        <location evidence="1">Secreted</location>
        <location evidence="1">Cell wall</location>
    </subcellularLocation>
</comment>
<evidence type="ECO:0000256" key="3">
    <source>
        <dbReference type="ARBA" id="ARBA00012736"/>
    </source>
</evidence>
<evidence type="ECO:0000313" key="16">
    <source>
        <dbReference type="RefSeq" id="XP_027124400.1"/>
    </source>
</evidence>
<evidence type="ECO:0000256" key="12">
    <source>
        <dbReference type="PROSITE-ProRule" id="PRU10052"/>
    </source>
</evidence>
<comment type="similarity">
    <text evidence="2 13">Belongs to the glycosyl hydrolase 28 family.</text>
</comment>
<dbReference type="GO" id="GO:0071555">
    <property type="term" value="P:cell wall organization"/>
    <property type="evidence" value="ECO:0007669"/>
    <property type="project" value="UniProtKB-KW"/>
</dbReference>
<dbReference type="SMART" id="SM00710">
    <property type="entry name" value="PbH1"/>
    <property type="match status" value="5"/>
</dbReference>
<evidence type="ECO:0000313" key="15">
    <source>
        <dbReference type="Proteomes" id="UP001652660"/>
    </source>
</evidence>
<dbReference type="InterPro" id="IPR000743">
    <property type="entry name" value="Glyco_hydro_28"/>
</dbReference>
<dbReference type="InterPro" id="IPR012334">
    <property type="entry name" value="Pectin_lyas_fold"/>
</dbReference>
<keyword evidence="9 13" id="KW-0326">Glycosidase</keyword>
<name>A0A6P6X9I3_COFAR</name>
<dbReference type="Pfam" id="PF00295">
    <property type="entry name" value="Glyco_hydro_28"/>
    <property type="match status" value="1"/>
</dbReference>
<evidence type="ECO:0000256" key="6">
    <source>
        <dbReference type="ARBA" id="ARBA00022729"/>
    </source>
</evidence>
<gene>
    <name evidence="16" type="primary">LOC113741118</name>
</gene>
<accession>A0A6P6X9I3</accession>
<dbReference type="RefSeq" id="XP_027124400.1">
    <property type="nucleotide sequence ID" value="XM_027268599.2"/>
</dbReference>
<reference evidence="15" key="1">
    <citation type="journal article" date="2025" name="Foods">
        <title>Unveiling the Microbial Signatures of Arabica Coffee Cherries: Insights into Ripeness Specific Diversity, Functional Traits, and Implications for Quality and Safety.</title>
        <authorList>
            <consortium name="RefSeq"/>
            <person name="Tenea G.N."/>
            <person name="Cifuentes V."/>
            <person name="Reyes P."/>
            <person name="Cevallos-Vallejos M."/>
        </authorList>
    </citation>
    <scope>NUCLEOTIDE SEQUENCE [LARGE SCALE GENOMIC DNA]</scope>
</reference>
<evidence type="ECO:0000256" key="11">
    <source>
        <dbReference type="ARBA" id="ARBA00034074"/>
    </source>
</evidence>
<dbReference type="PROSITE" id="PS00502">
    <property type="entry name" value="POLYGALACTURONASE"/>
    <property type="match status" value="1"/>
</dbReference>
<dbReference type="GO" id="GO:0005975">
    <property type="term" value="P:carbohydrate metabolic process"/>
    <property type="evidence" value="ECO:0007669"/>
    <property type="project" value="InterPro"/>
</dbReference>
<dbReference type="AlphaFoldDB" id="A0A6P6X9I3"/>
<dbReference type="FunFam" id="2.160.20.10:FF:000032">
    <property type="entry name" value="Pectin lyase-like superfamily protein"/>
    <property type="match status" value="1"/>
</dbReference>
<keyword evidence="7" id="KW-0677">Repeat</keyword>
<feature type="chain" id="PRO_5028234827" description="endo-polygalacturonase" evidence="14">
    <location>
        <begin position="21"/>
        <end position="402"/>
    </location>
</feature>
<keyword evidence="10" id="KW-0961">Cell wall biogenesis/degradation</keyword>
<evidence type="ECO:0000256" key="5">
    <source>
        <dbReference type="ARBA" id="ARBA00022525"/>
    </source>
</evidence>
<evidence type="ECO:0000256" key="8">
    <source>
        <dbReference type="ARBA" id="ARBA00022801"/>
    </source>
</evidence>
<dbReference type="EC" id="3.2.1.15" evidence="3"/>
<proteinExistence type="inferred from homology"/>
<evidence type="ECO:0000256" key="1">
    <source>
        <dbReference type="ARBA" id="ARBA00004191"/>
    </source>
</evidence>
<dbReference type="Proteomes" id="UP001652660">
    <property type="component" value="Chromosome 4e"/>
</dbReference>
<evidence type="ECO:0000256" key="10">
    <source>
        <dbReference type="ARBA" id="ARBA00023316"/>
    </source>
</evidence>
<keyword evidence="15" id="KW-1185">Reference proteome</keyword>
<reference evidence="16" key="2">
    <citation type="submission" date="2025-08" db="UniProtKB">
        <authorList>
            <consortium name="RefSeq"/>
        </authorList>
    </citation>
    <scope>IDENTIFICATION</scope>
    <source>
        <tissue evidence="16">Leaves</tissue>
    </source>
</reference>
<evidence type="ECO:0000256" key="2">
    <source>
        <dbReference type="ARBA" id="ARBA00008834"/>
    </source>
</evidence>
<dbReference type="GeneID" id="113741118"/>
<dbReference type="PANTHER" id="PTHR31375">
    <property type="match status" value="1"/>
</dbReference>
<feature type="signal peptide" evidence="14">
    <location>
        <begin position="1"/>
        <end position="20"/>
    </location>
</feature>
<dbReference type="InterPro" id="IPR011050">
    <property type="entry name" value="Pectin_lyase_fold/virulence"/>
</dbReference>
<dbReference type="SUPFAM" id="SSF51126">
    <property type="entry name" value="Pectin lyase-like"/>
    <property type="match status" value="1"/>
</dbReference>
<sequence length="402" mass="43855">MGFFIPILFAAFVLPSSVVAQSNSSLVYNVLDYGAVGDGYNDDTNAFKHAWEAACTSSPDSSSSAPTMQIPSNTSFFIQPVIFRGPCRSPIINVEISGELLAPVNPTDWRCIGGYCGMWIHFKSLRGLRLYGGGRIHGRGEKWWQKLGRRKPTALEISDSDDVQITSLNFKDNPKMHLVLNNLRSVSVSTIHIDAPADSKNTDGIHVTGSTDVSIDSCKISTGDDCVSIVNGSANVRVTNIFCGPGHGISIGSLGKHGAEDKVENIYVSDVVFRNTENGARIKSWQGGKGYARNIIYERITLQDADNPIIIDQFYCDHEKCKTQESAVQIHDITFRQVIGTSKNKVAVKLDCSETVPCNNIILNDIYILSSEDQSTTTSDCKNAHGTIQGRMVPNPSCLTQV</sequence>
<dbReference type="OrthoDB" id="187139at2759"/>
<dbReference type="Gene3D" id="2.160.20.10">
    <property type="entry name" value="Single-stranded right-handed beta-helix, Pectin lyase-like"/>
    <property type="match status" value="1"/>
</dbReference>
<evidence type="ECO:0000256" key="4">
    <source>
        <dbReference type="ARBA" id="ARBA00022512"/>
    </source>
</evidence>
<evidence type="ECO:0000256" key="9">
    <source>
        <dbReference type="ARBA" id="ARBA00023295"/>
    </source>
</evidence>
<keyword evidence="8 13" id="KW-0378">Hydrolase</keyword>
<keyword evidence="5" id="KW-0964">Secreted</keyword>
<evidence type="ECO:0000256" key="7">
    <source>
        <dbReference type="ARBA" id="ARBA00022737"/>
    </source>
</evidence>
<dbReference type="InterPro" id="IPR006626">
    <property type="entry name" value="PbH1"/>
</dbReference>
<protein>
    <recommendedName>
        <fullName evidence="3">endo-polygalacturonase</fullName>
        <ecNumber evidence="3">3.2.1.15</ecNumber>
    </recommendedName>
</protein>
<organism evidence="15 16">
    <name type="scientific">Coffea arabica</name>
    <name type="common">Arabian coffee</name>
    <dbReference type="NCBI Taxonomy" id="13443"/>
    <lineage>
        <taxon>Eukaryota</taxon>
        <taxon>Viridiplantae</taxon>
        <taxon>Streptophyta</taxon>
        <taxon>Embryophyta</taxon>
        <taxon>Tracheophyta</taxon>
        <taxon>Spermatophyta</taxon>
        <taxon>Magnoliopsida</taxon>
        <taxon>eudicotyledons</taxon>
        <taxon>Gunneridae</taxon>
        <taxon>Pentapetalae</taxon>
        <taxon>asterids</taxon>
        <taxon>lamiids</taxon>
        <taxon>Gentianales</taxon>
        <taxon>Rubiaceae</taxon>
        <taxon>Ixoroideae</taxon>
        <taxon>Gardenieae complex</taxon>
        <taxon>Bertiereae - Coffeeae clade</taxon>
        <taxon>Coffeeae</taxon>
        <taxon>Coffea</taxon>
    </lineage>
</organism>
<keyword evidence="6 14" id="KW-0732">Signal</keyword>
<dbReference type="GO" id="GO:0004650">
    <property type="term" value="F:polygalacturonase activity"/>
    <property type="evidence" value="ECO:0007669"/>
    <property type="project" value="UniProtKB-EC"/>
</dbReference>